<protein>
    <submittedName>
        <fullName evidence="1">Uncharacterized protein</fullName>
    </submittedName>
</protein>
<gene>
    <name evidence="1" type="ORF">PECUL_23A052690</name>
</gene>
<evidence type="ECO:0000313" key="2">
    <source>
        <dbReference type="Proteomes" id="UP001295444"/>
    </source>
</evidence>
<sequence>MEAIGDLMTTHHKKTAADMTLIRDEIKGITDRLGKVEASSDSNTNQIMDLQVAIKDLQQKTLQQEIQMKTGTDKTISSSDELQTPYRRLNYRILSGNSSRNY</sequence>
<proteinExistence type="predicted"/>
<dbReference type="AlphaFoldDB" id="A0AAD1WRH5"/>
<name>A0AAD1WRH5_PELCU</name>
<reference evidence="1" key="1">
    <citation type="submission" date="2022-03" db="EMBL/GenBank/DDBJ databases">
        <authorList>
            <person name="Alioto T."/>
            <person name="Alioto T."/>
            <person name="Gomez Garrido J."/>
        </authorList>
    </citation>
    <scope>NUCLEOTIDE SEQUENCE</scope>
</reference>
<organism evidence="1 2">
    <name type="scientific">Pelobates cultripes</name>
    <name type="common">Western spadefoot toad</name>
    <dbReference type="NCBI Taxonomy" id="61616"/>
    <lineage>
        <taxon>Eukaryota</taxon>
        <taxon>Metazoa</taxon>
        <taxon>Chordata</taxon>
        <taxon>Craniata</taxon>
        <taxon>Vertebrata</taxon>
        <taxon>Euteleostomi</taxon>
        <taxon>Amphibia</taxon>
        <taxon>Batrachia</taxon>
        <taxon>Anura</taxon>
        <taxon>Pelobatoidea</taxon>
        <taxon>Pelobatidae</taxon>
        <taxon>Pelobates</taxon>
    </lineage>
</organism>
<accession>A0AAD1WRH5</accession>
<dbReference type="EMBL" id="OW240923">
    <property type="protein sequence ID" value="CAH2325408.1"/>
    <property type="molecule type" value="Genomic_DNA"/>
</dbReference>
<keyword evidence="2" id="KW-1185">Reference proteome</keyword>
<dbReference type="Proteomes" id="UP001295444">
    <property type="component" value="Chromosome 12"/>
</dbReference>
<evidence type="ECO:0000313" key="1">
    <source>
        <dbReference type="EMBL" id="CAH2325408.1"/>
    </source>
</evidence>